<dbReference type="RefSeq" id="WP_270070998.1">
    <property type="nucleotide sequence ID" value="NZ_JAJAQC010000005.1"/>
</dbReference>
<dbReference type="Gene3D" id="3.40.190.10">
    <property type="entry name" value="Periplasmic binding protein-like II"/>
    <property type="match status" value="2"/>
</dbReference>
<dbReference type="PIRSF" id="PIRSF002756">
    <property type="entry name" value="PstS"/>
    <property type="match status" value="1"/>
</dbReference>
<dbReference type="GO" id="GO:0035435">
    <property type="term" value="P:phosphate ion transmembrane transport"/>
    <property type="evidence" value="ECO:0007669"/>
    <property type="project" value="InterPro"/>
</dbReference>
<organism evidence="7 8">
    <name type="scientific">Streptomonospora mangrovi</name>
    <dbReference type="NCBI Taxonomy" id="2883123"/>
    <lineage>
        <taxon>Bacteria</taxon>
        <taxon>Bacillati</taxon>
        <taxon>Actinomycetota</taxon>
        <taxon>Actinomycetes</taxon>
        <taxon>Streptosporangiales</taxon>
        <taxon>Nocardiopsidaceae</taxon>
        <taxon>Streptomonospora</taxon>
    </lineage>
</organism>
<reference evidence="7" key="1">
    <citation type="submission" date="2021-10" db="EMBL/GenBank/DDBJ databases">
        <title>Streptomonospora sp. nov., isolated from mangrove soil.</title>
        <authorList>
            <person name="Chen X."/>
            <person name="Ge X."/>
            <person name="Liu W."/>
        </authorList>
    </citation>
    <scope>NUCLEOTIDE SEQUENCE</scope>
    <source>
        <strain evidence="7">S1-112</strain>
    </source>
</reference>
<dbReference type="GO" id="GO:0042301">
    <property type="term" value="F:phosphate ion binding"/>
    <property type="evidence" value="ECO:0007669"/>
    <property type="project" value="InterPro"/>
</dbReference>
<dbReference type="InterPro" id="IPR050962">
    <property type="entry name" value="Phosphate-bind_PstS"/>
</dbReference>
<evidence type="ECO:0000256" key="3">
    <source>
        <dbReference type="ARBA" id="ARBA00022592"/>
    </source>
</evidence>
<comment type="caution">
    <text evidence="7">The sequence shown here is derived from an EMBL/GenBank/DDBJ whole genome shotgun (WGS) entry which is preliminary data.</text>
</comment>
<keyword evidence="3 4" id="KW-0592">Phosphate transport</keyword>
<dbReference type="PANTHER" id="PTHR42996">
    <property type="entry name" value="PHOSPHATE-BINDING PROTEIN PSTS"/>
    <property type="match status" value="1"/>
</dbReference>
<protein>
    <recommendedName>
        <fullName evidence="4">Phosphate-binding protein</fullName>
    </recommendedName>
</protein>
<keyword evidence="8" id="KW-1185">Reference proteome</keyword>
<evidence type="ECO:0000313" key="7">
    <source>
        <dbReference type="EMBL" id="MDA0563725.1"/>
    </source>
</evidence>
<dbReference type="NCBIfam" id="TIGR00975">
    <property type="entry name" value="3a0107s03"/>
    <property type="match status" value="1"/>
</dbReference>
<evidence type="ECO:0000256" key="4">
    <source>
        <dbReference type="PIRNR" id="PIRNR002756"/>
    </source>
</evidence>
<dbReference type="GO" id="GO:0043190">
    <property type="term" value="C:ATP-binding cassette (ABC) transporter complex"/>
    <property type="evidence" value="ECO:0007669"/>
    <property type="project" value="InterPro"/>
</dbReference>
<evidence type="ECO:0000259" key="6">
    <source>
        <dbReference type="Pfam" id="PF12849"/>
    </source>
</evidence>
<feature type="signal peptide" evidence="5">
    <location>
        <begin position="1"/>
        <end position="28"/>
    </location>
</feature>
<dbReference type="CDD" id="cd13565">
    <property type="entry name" value="PBP2_PstS"/>
    <property type="match status" value="1"/>
</dbReference>
<dbReference type="AlphaFoldDB" id="A0A9X3NIK5"/>
<accession>A0A9X3NIK5</accession>
<feature type="chain" id="PRO_5041000916" description="Phosphate-binding protein" evidence="5">
    <location>
        <begin position="29"/>
        <end position="375"/>
    </location>
</feature>
<sequence>MKLSKYSQFAGIALVGTLALSACGSDNATGNGNGDGSAAPQAGDVECVEGGGTLSGAGASSQENAMAAWKAVWEGACEGSVVEYDAVGSGAGRSQFIEGGVAFAGSDAALDEAETEDATERCNGAEVVNLPAYIAPIAVAFNLEGVDSLNLTPEVIADIFNQEITNWNDDAIAEANPDADLPDQEIVPVNRSDESGTTENFVAYLAEAAPDNWPHEVSGNWPIDPVEAAQGSSGVVNAIEGGEGTIGYVDASHVGELGTVAVGVGEEFVEYSPEAAAAIVDASQPREENTENDHAIDLDYTTEEAGVYPIVLVSYHVACMEYEEQADADLVKSFLSYVISEEGQQAAADEAGAAPLSQETRDALTGTIEQISAAS</sequence>
<feature type="domain" description="PBP" evidence="6">
    <location>
        <begin position="51"/>
        <end position="342"/>
    </location>
</feature>
<gene>
    <name evidence="7" type="primary">pstS</name>
    <name evidence="7" type="ORF">LG943_05170</name>
</gene>
<proteinExistence type="inferred from homology"/>
<evidence type="ECO:0000256" key="2">
    <source>
        <dbReference type="ARBA" id="ARBA00022448"/>
    </source>
</evidence>
<comment type="similarity">
    <text evidence="1 4">Belongs to the PstS family.</text>
</comment>
<evidence type="ECO:0000256" key="5">
    <source>
        <dbReference type="SAM" id="SignalP"/>
    </source>
</evidence>
<dbReference type="InterPro" id="IPR024370">
    <property type="entry name" value="PBP_domain"/>
</dbReference>
<keyword evidence="2 4" id="KW-0813">Transport</keyword>
<keyword evidence="5" id="KW-0732">Signal</keyword>
<evidence type="ECO:0000313" key="8">
    <source>
        <dbReference type="Proteomes" id="UP001140076"/>
    </source>
</evidence>
<dbReference type="EMBL" id="JAJAQC010000005">
    <property type="protein sequence ID" value="MDA0563725.1"/>
    <property type="molecule type" value="Genomic_DNA"/>
</dbReference>
<dbReference type="InterPro" id="IPR005673">
    <property type="entry name" value="ABC_phos-bd_PstS"/>
</dbReference>
<name>A0A9X3NIK5_9ACTN</name>
<dbReference type="PROSITE" id="PS51257">
    <property type="entry name" value="PROKAR_LIPOPROTEIN"/>
    <property type="match status" value="1"/>
</dbReference>
<dbReference type="Pfam" id="PF12849">
    <property type="entry name" value="PBP_like_2"/>
    <property type="match status" value="1"/>
</dbReference>
<dbReference type="SUPFAM" id="SSF53850">
    <property type="entry name" value="Periplasmic binding protein-like II"/>
    <property type="match status" value="1"/>
</dbReference>
<evidence type="ECO:0000256" key="1">
    <source>
        <dbReference type="ARBA" id="ARBA00008725"/>
    </source>
</evidence>
<dbReference type="PANTHER" id="PTHR42996:SF1">
    <property type="entry name" value="PHOSPHATE-BINDING PROTEIN PSTS"/>
    <property type="match status" value="1"/>
</dbReference>
<dbReference type="Proteomes" id="UP001140076">
    <property type="component" value="Unassembled WGS sequence"/>
</dbReference>